<comment type="caution">
    <text evidence="1">The sequence shown here is derived from an EMBL/GenBank/DDBJ whole genome shotgun (WGS) entry which is preliminary data.</text>
</comment>
<name>E9SB72_RUMAL</name>
<dbReference type="AlphaFoldDB" id="E9SB72"/>
<gene>
    <name evidence="1" type="ORF">CUS_6544</name>
</gene>
<proteinExistence type="predicted"/>
<dbReference type="Proteomes" id="UP000004259">
    <property type="component" value="Unassembled WGS sequence"/>
</dbReference>
<evidence type="ECO:0000313" key="1">
    <source>
        <dbReference type="EMBL" id="EGC03485.1"/>
    </source>
</evidence>
<protein>
    <submittedName>
        <fullName evidence="1">Conserved domain protein</fullName>
    </submittedName>
</protein>
<keyword evidence="2" id="KW-1185">Reference proteome</keyword>
<evidence type="ECO:0000313" key="2">
    <source>
        <dbReference type="Proteomes" id="UP000004259"/>
    </source>
</evidence>
<organism evidence="1 2">
    <name type="scientific">Ruminococcus albus 8</name>
    <dbReference type="NCBI Taxonomy" id="246199"/>
    <lineage>
        <taxon>Bacteria</taxon>
        <taxon>Bacillati</taxon>
        <taxon>Bacillota</taxon>
        <taxon>Clostridia</taxon>
        <taxon>Eubacteriales</taxon>
        <taxon>Oscillospiraceae</taxon>
        <taxon>Ruminococcus</taxon>
    </lineage>
</organism>
<accession>E9SB72</accession>
<dbReference type="EMBL" id="ADKM02000066">
    <property type="protein sequence ID" value="EGC03485.1"/>
    <property type="molecule type" value="Genomic_DNA"/>
</dbReference>
<sequence length="87" mass="10052">MQTFHKPFTLSGRTFVPHFAEFPQKVTNSFVKYINYYKDRHCLLPTKFSHCLDLRPTSQNISAISRFNGGSFSVILHNRAVTDCIRA</sequence>
<reference evidence="1 2" key="1">
    <citation type="submission" date="2011-02" db="EMBL/GenBank/DDBJ databases">
        <authorList>
            <person name="Nelson K.E."/>
            <person name="Sutton G."/>
            <person name="Torralba M."/>
            <person name="Durkin S."/>
            <person name="Harkins D."/>
            <person name="Montgomery R."/>
            <person name="Ziemer C."/>
            <person name="Klaassens E."/>
            <person name="Ocuiv P."/>
            <person name="Morrison M."/>
        </authorList>
    </citation>
    <scope>NUCLEOTIDE SEQUENCE [LARGE SCALE GENOMIC DNA]</scope>
    <source>
        <strain evidence="1 2">8</strain>
    </source>
</reference>